<organism evidence="1">
    <name type="scientific">Siphoviridae sp. ctLqe90</name>
    <dbReference type="NCBI Taxonomy" id="2825456"/>
    <lineage>
        <taxon>Viruses</taxon>
        <taxon>Duplodnaviria</taxon>
        <taxon>Heunggongvirae</taxon>
        <taxon>Uroviricota</taxon>
        <taxon>Caudoviricetes</taxon>
    </lineage>
</organism>
<proteinExistence type="predicted"/>
<sequence length="130" mass="13985">MAFQNVELFSDAATKTRESMYKTGFADNNGATSAVQSALIRATMESFEQDAISSKKIYARLIGKNGMSEDQALLAVKDLVGAIHEGRFADADDQKGFLTIAKNLNVLDEVMSGKQFETVVSQIIAGGDKA</sequence>
<dbReference type="EMBL" id="BK015564">
    <property type="protein sequence ID" value="DAE13274.1"/>
    <property type="molecule type" value="Genomic_DNA"/>
</dbReference>
<reference evidence="1" key="1">
    <citation type="journal article" date="2021" name="Proc. Natl. Acad. Sci. U.S.A.">
        <title>A Catalog of Tens of Thousands of Viruses from Human Metagenomes Reveals Hidden Associations with Chronic Diseases.</title>
        <authorList>
            <person name="Tisza M.J."/>
            <person name="Buck C.B."/>
        </authorList>
    </citation>
    <scope>NUCLEOTIDE SEQUENCE</scope>
    <source>
        <strain evidence="1">CtLqe90</strain>
    </source>
</reference>
<protein>
    <submittedName>
        <fullName evidence="1">Uncharacterized protein</fullName>
    </submittedName>
</protein>
<name>A0A8S5Q291_9CAUD</name>
<accession>A0A8S5Q291</accession>
<evidence type="ECO:0000313" key="1">
    <source>
        <dbReference type="EMBL" id="DAE13274.1"/>
    </source>
</evidence>